<comment type="similarity">
    <text evidence="1">Belongs to the low molecular weight phosphotyrosine protein phosphatase family.</text>
</comment>
<dbReference type="Proteomes" id="UP000262582">
    <property type="component" value="Chromosome"/>
</dbReference>
<evidence type="ECO:0000256" key="2">
    <source>
        <dbReference type="ARBA" id="ARBA00013064"/>
    </source>
</evidence>
<dbReference type="Gene3D" id="3.40.50.2300">
    <property type="match status" value="1"/>
</dbReference>
<keyword evidence="4" id="KW-0904">Protein phosphatase</keyword>
<dbReference type="InterPro" id="IPR036196">
    <property type="entry name" value="Ptyr_pPase_sf"/>
</dbReference>
<accession>A0A347U6F2</accession>
<organism evidence="8 10">
    <name type="scientific">Arcobacter ellisii</name>
    <dbReference type="NCBI Taxonomy" id="913109"/>
    <lineage>
        <taxon>Bacteria</taxon>
        <taxon>Pseudomonadati</taxon>
        <taxon>Campylobacterota</taxon>
        <taxon>Epsilonproteobacteria</taxon>
        <taxon>Campylobacterales</taxon>
        <taxon>Arcobacteraceae</taxon>
        <taxon>Arcobacter</taxon>
    </lineage>
</organism>
<evidence type="ECO:0000313" key="8">
    <source>
        <dbReference type="EMBL" id="RXI31129.1"/>
    </source>
</evidence>
<dbReference type="EMBL" id="NXIG01000005">
    <property type="protein sequence ID" value="RXI31129.1"/>
    <property type="molecule type" value="Genomic_DNA"/>
</dbReference>
<dbReference type="InterPro" id="IPR023485">
    <property type="entry name" value="Ptyr_pPase"/>
</dbReference>
<feature type="active site" evidence="5">
    <location>
        <position position="16"/>
    </location>
</feature>
<reference evidence="7 9" key="2">
    <citation type="submission" date="2018-08" db="EMBL/GenBank/DDBJ databases">
        <title>Complete genome of the Arcobacter ellisii type strain LMG 26155.</title>
        <authorList>
            <person name="Miller W.G."/>
            <person name="Yee E."/>
            <person name="Bono J.L."/>
        </authorList>
    </citation>
    <scope>NUCLEOTIDE SEQUENCE [LARGE SCALE GENOMIC DNA]</scope>
    <source>
        <strain evidence="7 9">LMG 26155</strain>
    </source>
</reference>
<keyword evidence="3" id="KW-0378">Hydrolase</keyword>
<dbReference type="AlphaFoldDB" id="A0A347U6F2"/>
<feature type="active site" description="Proton donor" evidence="5">
    <location>
        <position position="119"/>
    </location>
</feature>
<reference evidence="8 10" key="1">
    <citation type="submission" date="2017-09" db="EMBL/GenBank/DDBJ databases">
        <title>Genomics of the genus Arcobacter.</title>
        <authorList>
            <person name="Perez-Cataluna A."/>
            <person name="Figueras M.J."/>
            <person name="Salas-Masso N."/>
        </authorList>
    </citation>
    <scope>NUCLEOTIDE SEQUENCE [LARGE SCALE GENOMIC DNA]</scope>
    <source>
        <strain evidence="8 10">CECT 7837</strain>
    </source>
</reference>
<evidence type="ECO:0000313" key="10">
    <source>
        <dbReference type="Proteomes" id="UP000290588"/>
    </source>
</evidence>
<evidence type="ECO:0000313" key="9">
    <source>
        <dbReference type="Proteomes" id="UP000262582"/>
    </source>
</evidence>
<dbReference type="PRINTS" id="PR00719">
    <property type="entry name" value="LMWPTPASE"/>
</dbReference>
<dbReference type="InterPro" id="IPR050438">
    <property type="entry name" value="LMW_PTPase"/>
</dbReference>
<dbReference type="EMBL" id="CP032097">
    <property type="protein sequence ID" value="AXX94430.1"/>
    <property type="molecule type" value="Genomic_DNA"/>
</dbReference>
<evidence type="ECO:0000256" key="1">
    <source>
        <dbReference type="ARBA" id="ARBA00011063"/>
    </source>
</evidence>
<evidence type="ECO:0000256" key="3">
    <source>
        <dbReference type="ARBA" id="ARBA00022801"/>
    </source>
</evidence>
<protein>
    <recommendedName>
        <fullName evidence="2">protein-tyrosine-phosphatase</fullName>
        <ecNumber evidence="2">3.1.3.48</ecNumber>
    </recommendedName>
</protein>
<gene>
    <name evidence="7" type="ORF">AELL_0750</name>
    <name evidence="8" type="ORF">CP962_06620</name>
</gene>
<dbReference type="PANTHER" id="PTHR11717:SF7">
    <property type="entry name" value="LOW MOLECULAR WEIGHT PHOSPHOTYROSINE PROTEIN PHOSPHATASE"/>
    <property type="match status" value="1"/>
</dbReference>
<proteinExistence type="inferred from homology"/>
<dbReference type="InterPro" id="IPR017867">
    <property type="entry name" value="Tyr_phospatase_low_mol_wt"/>
</dbReference>
<sequence>MEVKSILFVCLGNICRSPIAEGVAKEYIKKQNLDILIDSAGTGSWHIGEKPCENSIKVAKLNGVDISNQKARQVKKEDFKKFDLIVGLDKNNISNLKNLGYKNPIKLGDFGFDGECVPDPYFFDGFEGFDKVYEMIDICVRNLIDEFIKSKI</sequence>
<keyword evidence="9" id="KW-1185">Reference proteome</keyword>
<dbReference type="Pfam" id="PF01451">
    <property type="entry name" value="LMWPc"/>
    <property type="match status" value="1"/>
</dbReference>
<evidence type="ECO:0000256" key="5">
    <source>
        <dbReference type="PIRSR" id="PIRSR617867-1"/>
    </source>
</evidence>
<dbReference type="SUPFAM" id="SSF52788">
    <property type="entry name" value="Phosphotyrosine protein phosphatases I"/>
    <property type="match status" value="1"/>
</dbReference>
<name>A0A347U6F2_9BACT</name>
<dbReference type="Proteomes" id="UP000290588">
    <property type="component" value="Unassembled WGS sequence"/>
</dbReference>
<dbReference type="GO" id="GO:0004725">
    <property type="term" value="F:protein tyrosine phosphatase activity"/>
    <property type="evidence" value="ECO:0007669"/>
    <property type="project" value="UniProtKB-EC"/>
</dbReference>
<dbReference type="RefSeq" id="WP_118916659.1">
    <property type="nucleotide sequence ID" value="NZ_CP032097.1"/>
</dbReference>
<dbReference type="PANTHER" id="PTHR11717">
    <property type="entry name" value="LOW MOLECULAR WEIGHT PROTEIN TYROSINE PHOSPHATASE"/>
    <property type="match status" value="1"/>
</dbReference>
<feature type="active site" description="Nucleophile" evidence="5">
    <location>
        <position position="10"/>
    </location>
</feature>
<evidence type="ECO:0000313" key="7">
    <source>
        <dbReference type="EMBL" id="AXX94430.1"/>
    </source>
</evidence>
<evidence type="ECO:0000259" key="6">
    <source>
        <dbReference type="SMART" id="SM00226"/>
    </source>
</evidence>
<feature type="domain" description="Phosphotyrosine protein phosphatase I" evidence="6">
    <location>
        <begin position="4"/>
        <end position="146"/>
    </location>
</feature>
<dbReference type="SMART" id="SM00226">
    <property type="entry name" value="LMWPc"/>
    <property type="match status" value="1"/>
</dbReference>
<dbReference type="OrthoDB" id="9784339at2"/>
<evidence type="ECO:0000256" key="4">
    <source>
        <dbReference type="ARBA" id="ARBA00022912"/>
    </source>
</evidence>
<dbReference type="EC" id="3.1.3.48" evidence="2"/>
<dbReference type="KEGG" id="aell:AELL_0750"/>
<dbReference type="CDD" id="cd16343">
    <property type="entry name" value="LMWPTP"/>
    <property type="match status" value="1"/>
</dbReference>